<dbReference type="EMBL" id="CM056785">
    <property type="protein sequence ID" value="KAJ8728135.1"/>
    <property type="molecule type" value="Genomic_DNA"/>
</dbReference>
<evidence type="ECO:0000313" key="2">
    <source>
        <dbReference type="Proteomes" id="UP001231649"/>
    </source>
</evidence>
<keyword evidence="2" id="KW-1185">Reference proteome</keyword>
<proteinExistence type="predicted"/>
<gene>
    <name evidence="1" type="ORF">PYW08_016520</name>
</gene>
<dbReference type="Proteomes" id="UP001231649">
    <property type="component" value="Chromosome 9"/>
</dbReference>
<name>A0ACC2QZC5_9NEOP</name>
<comment type="caution">
    <text evidence="1">The sequence shown here is derived from an EMBL/GenBank/DDBJ whole genome shotgun (WGS) entry which is preliminary data.</text>
</comment>
<accession>A0ACC2QZC5</accession>
<protein>
    <submittedName>
        <fullName evidence="1">Uncharacterized protein</fullName>
    </submittedName>
</protein>
<evidence type="ECO:0000313" key="1">
    <source>
        <dbReference type="EMBL" id="KAJ8728135.1"/>
    </source>
</evidence>
<organism evidence="1 2">
    <name type="scientific">Mythimna loreyi</name>
    <dbReference type="NCBI Taxonomy" id="667449"/>
    <lineage>
        <taxon>Eukaryota</taxon>
        <taxon>Metazoa</taxon>
        <taxon>Ecdysozoa</taxon>
        <taxon>Arthropoda</taxon>
        <taxon>Hexapoda</taxon>
        <taxon>Insecta</taxon>
        <taxon>Pterygota</taxon>
        <taxon>Neoptera</taxon>
        <taxon>Endopterygota</taxon>
        <taxon>Lepidoptera</taxon>
        <taxon>Glossata</taxon>
        <taxon>Ditrysia</taxon>
        <taxon>Noctuoidea</taxon>
        <taxon>Noctuidae</taxon>
        <taxon>Noctuinae</taxon>
        <taxon>Hadenini</taxon>
        <taxon>Mythimna</taxon>
    </lineage>
</organism>
<sequence>MLKLLLSSKKYNIINRRCCSSVKENVTPSQPESPSIYETVFSFPFVRYIAAFNRLKVYHLTGTSLAVPGCALMEIFDVLPKGAFFTAAYIGITGTAVLSLASLPFRNIIGYLYLRVDDKKIKISSVDFWGNRKDKIVKVEDWFPLLDMQPKATDAVYLTPLLADGTKYKLFVKFGNVLDSKRMGQVLE</sequence>
<reference evidence="1" key="1">
    <citation type="submission" date="2023-03" db="EMBL/GenBank/DDBJ databases">
        <title>Chromosome-level genomes of two armyworms, Mythimna separata and Mythimna loreyi, provide insights into the biosynthesis and reception of sex pheromones.</title>
        <authorList>
            <person name="Zhao H."/>
        </authorList>
    </citation>
    <scope>NUCLEOTIDE SEQUENCE</scope>
    <source>
        <strain evidence="1">BeijingLab</strain>
    </source>
</reference>